<dbReference type="Pfam" id="PF06293">
    <property type="entry name" value="Kdo"/>
    <property type="match status" value="1"/>
</dbReference>
<feature type="region of interest" description="Disordered" evidence="1">
    <location>
        <begin position="243"/>
        <end position="264"/>
    </location>
</feature>
<dbReference type="PROSITE" id="PS50011">
    <property type="entry name" value="PROTEIN_KINASE_DOM"/>
    <property type="match status" value="1"/>
</dbReference>
<evidence type="ECO:0000313" key="3">
    <source>
        <dbReference type="EMBL" id="KAF9579955.1"/>
    </source>
</evidence>
<keyword evidence="4" id="KW-1185">Reference proteome</keyword>
<feature type="non-terminal residue" evidence="3">
    <location>
        <position position="459"/>
    </location>
</feature>
<dbReference type="PANTHER" id="PTHR37171:SF1">
    <property type="entry name" value="SERINE_THREONINE-PROTEIN KINASE YRZF-RELATED"/>
    <property type="match status" value="1"/>
</dbReference>
<feature type="compositionally biased region" description="Acidic residues" evidence="1">
    <location>
        <begin position="246"/>
        <end position="257"/>
    </location>
</feature>
<accession>A0A9P6KCR4</accession>
<dbReference type="AlphaFoldDB" id="A0A9P6KCR4"/>
<comment type="caution">
    <text evidence="3">The sequence shown here is derived from an EMBL/GenBank/DDBJ whole genome shotgun (WGS) entry which is preliminary data.</text>
</comment>
<protein>
    <recommendedName>
        <fullName evidence="2">Protein kinase domain-containing protein</fullName>
    </recommendedName>
</protein>
<gene>
    <name evidence="3" type="ORF">BGW38_003580</name>
</gene>
<dbReference type="Proteomes" id="UP000780801">
    <property type="component" value="Unassembled WGS sequence"/>
</dbReference>
<dbReference type="PANTHER" id="PTHR37171">
    <property type="entry name" value="SERINE/THREONINE-PROTEIN KINASE YRZF-RELATED"/>
    <property type="match status" value="1"/>
</dbReference>
<dbReference type="GO" id="GO:0005524">
    <property type="term" value="F:ATP binding"/>
    <property type="evidence" value="ECO:0007669"/>
    <property type="project" value="InterPro"/>
</dbReference>
<sequence>LLSKFDFVQYVPGAIIGEQQDRDPDVSSLISVTPSSILPWEGFLAGVRNMELERTPHQYQPPRFKDDRTFRPELMLHELFSQDVGSVRALPPYANTTRIMRLARSIPDLVCLRSGGDPDASTSVLFPIEIKRPALLRSRDLLADFLAQQQTGVAQGPMHAVTQLYGYMLLNGYRFGVLSTFEQTWFFIREGEGGNNLVASPAIAFDRTEPSLLQCYLWFIRLANADERIPNPLSDSEVELILGDEGQPEDDKQEQDDSDYKPKTSRLKKAISTLISPRKTRSSSRTTARVLVPGFSDMQLISHDEGAQTYRATWKGYDVVVKKCDIWNQHLVMEELKHEARVYQQLRSIQGRYIPRLRMAGVADGMEMVLVTDHVGTDVSQERLDARDQEKIRAALCAIHDQGVVHGDIQPHNILVKRNNGLDDRFYFVDFGLSRTHTAKAQYRQENAVLESLLRGMNA</sequence>
<dbReference type="SUPFAM" id="SSF56112">
    <property type="entry name" value="Protein kinase-like (PK-like)"/>
    <property type="match status" value="1"/>
</dbReference>
<feature type="domain" description="Protein kinase" evidence="2">
    <location>
        <begin position="295"/>
        <end position="459"/>
    </location>
</feature>
<dbReference type="OrthoDB" id="2156052at2759"/>
<proteinExistence type="predicted"/>
<dbReference type="GO" id="GO:0004672">
    <property type="term" value="F:protein kinase activity"/>
    <property type="evidence" value="ECO:0007669"/>
    <property type="project" value="InterPro"/>
</dbReference>
<evidence type="ECO:0000256" key="1">
    <source>
        <dbReference type="SAM" id="MobiDB-lite"/>
    </source>
</evidence>
<reference evidence="3" key="1">
    <citation type="journal article" date="2020" name="Fungal Divers.">
        <title>Resolving the Mortierellaceae phylogeny through synthesis of multi-gene phylogenetics and phylogenomics.</title>
        <authorList>
            <person name="Vandepol N."/>
            <person name="Liber J."/>
            <person name="Desiro A."/>
            <person name="Na H."/>
            <person name="Kennedy M."/>
            <person name="Barry K."/>
            <person name="Grigoriev I.V."/>
            <person name="Miller A.N."/>
            <person name="O'Donnell K."/>
            <person name="Stajich J.E."/>
            <person name="Bonito G."/>
        </authorList>
    </citation>
    <scope>NUCLEOTIDE SEQUENCE</scope>
    <source>
        <strain evidence="3">KOD1015</strain>
    </source>
</reference>
<organism evidence="3 4">
    <name type="scientific">Lunasporangiospora selenospora</name>
    <dbReference type="NCBI Taxonomy" id="979761"/>
    <lineage>
        <taxon>Eukaryota</taxon>
        <taxon>Fungi</taxon>
        <taxon>Fungi incertae sedis</taxon>
        <taxon>Mucoromycota</taxon>
        <taxon>Mortierellomycotina</taxon>
        <taxon>Mortierellomycetes</taxon>
        <taxon>Mortierellales</taxon>
        <taxon>Mortierellaceae</taxon>
        <taxon>Lunasporangiospora</taxon>
    </lineage>
</organism>
<evidence type="ECO:0000259" key="2">
    <source>
        <dbReference type="PROSITE" id="PS50011"/>
    </source>
</evidence>
<dbReference type="InterPro" id="IPR011009">
    <property type="entry name" value="Kinase-like_dom_sf"/>
</dbReference>
<dbReference type="InterPro" id="IPR052396">
    <property type="entry name" value="Meiotic_Drive_Suppr_Kinase"/>
</dbReference>
<evidence type="ECO:0000313" key="4">
    <source>
        <dbReference type="Proteomes" id="UP000780801"/>
    </source>
</evidence>
<dbReference type="InterPro" id="IPR000719">
    <property type="entry name" value="Prot_kinase_dom"/>
</dbReference>
<dbReference type="EMBL" id="JAABOA010002374">
    <property type="protein sequence ID" value="KAF9579955.1"/>
    <property type="molecule type" value="Genomic_DNA"/>
</dbReference>
<name>A0A9P6KCR4_9FUNG</name>
<dbReference type="Gene3D" id="1.10.510.10">
    <property type="entry name" value="Transferase(Phosphotransferase) domain 1"/>
    <property type="match status" value="1"/>
</dbReference>